<protein>
    <submittedName>
        <fullName evidence="5">PDZ domain-containing protein</fullName>
    </submittedName>
</protein>
<dbReference type="Pfam" id="PF00595">
    <property type="entry name" value="PDZ"/>
    <property type="match status" value="1"/>
</dbReference>
<feature type="compositionally biased region" description="Low complexity" evidence="1">
    <location>
        <begin position="96"/>
        <end position="109"/>
    </location>
</feature>
<feature type="compositionally biased region" description="Polar residues" evidence="1">
    <location>
        <begin position="511"/>
        <end position="520"/>
    </location>
</feature>
<feature type="region of interest" description="Disordered" evidence="1">
    <location>
        <begin position="299"/>
        <end position="319"/>
    </location>
</feature>
<dbReference type="AlphaFoldDB" id="A0A0R3VY75"/>
<dbReference type="InterPro" id="IPR001478">
    <property type="entry name" value="PDZ"/>
</dbReference>
<evidence type="ECO:0000313" key="5">
    <source>
        <dbReference type="WBParaSite" id="TASK_0000236901-mRNA-1"/>
    </source>
</evidence>
<dbReference type="WBParaSite" id="TASK_0000236901-mRNA-1">
    <property type="protein sequence ID" value="TASK_0000236901-mRNA-1"/>
    <property type="gene ID" value="TASK_0000236901"/>
</dbReference>
<dbReference type="EMBL" id="UYRS01001535">
    <property type="protein sequence ID" value="VDK25000.1"/>
    <property type="molecule type" value="Genomic_DNA"/>
</dbReference>
<name>A0A0R3VY75_TAEAS</name>
<evidence type="ECO:0000259" key="2">
    <source>
        <dbReference type="PROSITE" id="PS50106"/>
    </source>
</evidence>
<gene>
    <name evidence="3" type="ORF">TASK_LOCUS2370</name>
</gene>
<feature type="domain" description="PDZ" evidence="2">
    <location>
        <begin position="453"/>
        <end position="518"/>
    </location>
</feature>
<dbReference type="InterPro" id="IPR036034">
    <property type="entry name" value="PDZ_sf"/>
</dbReference>
<dbReference type="Gene3D" id="2.30.42.10">
    <property type="match status" value="1"/>
</dbReference>
<proteinExistence type="predicted"/>
<accession>A0A0R3VY75</accession>
<dbReference type="STRING" id="60517.A0A0R3VY75"/>
<sequence length="526" mass="57674">MNGKSKPHLAYKDTFHGSEHNLSQLCTSPDCVSANIPPPQLQSSPKEGFNSILSFWSVMEQGSSRSTSVTTPRCTLPLTNGFSRLRNANGQLSSGTTSDMDSISNSTSSKPLTGEPVKAPNSSVPSINSEESSDIDNFSTTYEIVVPPKPPKIMKPQIIQPKTFLPPNGVGFGEYVNLPMPSHPQPRLIAIEREESPPTLPPKSPHLRSISRINETEKLPQTPTLNGYKTMPHLNGNGNDLETKKKSSTQPAKIPVINTPVDQGDNNNYFNPKFRYSFNRPPEKPPKGARTRSISVYSRVRTTSTEKPLRPSSEMQTSRGLMQARHPNTSVTHAHPSIPNLVSTSRMETNHSPTRLCSGPLPRRFSVSRIEDPIYRHIYSNGEFKKSNSYISSSPYPYLGWRGSRPSSEMRHHQSVKTPNRPTTAVGVGRGGGGVATDTSSVSPNTSDENFVTVRISPSAEGRYGFNVYGGVDQKTPVIVSRVGDNLPASTASPRLHRGDQIIRINDQDISDYTQEQVSSHHGKGM</sequence>
<dbReference type="PROSITE" id="PS50106">
    <property type="entry name" value="PDZ"/>
    <property type="match status" value="1"/>
</dbReference>
<reference evidence="5" key="1">
    <citation type="submission" date="2017-02" db="UniProtKB">
        <authorList>
            <consortium name="WormBaseParasite"/>
        </authorList>
    </citation>
    <scope>IDENTIFICATION</scope>
</reference>
<feature type="region of interest" description="Disordered" evidence="1">
    <location>
        <begin position="274"/>
        <end position="293"/>
    </location>
</feature>
<evidence type="ECO:0000256" key="1">
    <source>
        <dbReference type="SAM" id="MobiDB-lite"/>
    </source>
</evidence>
<dbReference type="Proteomes" id="UP000282613">
    <property type="component" value="Unassembled WGS sequence"/>
</dbReference>
<feature type="region of interest" description="Disordered" evidence="1">
    <location>
        <begin position="80"/>
        <end position="134"/>
    </location>
</feature>
<feature type="compositionally biased region" description="Low complexity" evidence="1">
    <location>
        <begin position="120"/>
        <end position="130"/>
    </location>
</feature>
<feature type="compositionally biased region" description="Polar residues" evidence="1">
    <location>
        <begin position="80"/>
        <end position="95"/>
    </location>
</feature>
<evidence type="ECO:0000313" key="3">
    <source>
        <dbReference type="EMBL" id="VDK25000.1"/>
    </source>
</evidence>
<dbReference type="OrthoDB" id="10063560at2759"/>
<dbReference type="SUPFAM" id="SSF50156">
    <property type="entry name" value="PDZ domain-like"/>
    <property type="match status" value="1"/>
</dbReference>
<keyword evidence="4" id="KW-1185">Reference proteome</keyword>
<feature type="region of interest" description="Disordered" evidence="1">
    <location>
        <begin position="405"/>
        <end position="429"/>
    </location>
</feature>
<organism evidence="5">
    <name type="scientific">Taenia asiatica</name>
    <name type="common">Asian tapeworm</name>
    <dbReference type="NCBI Taxonomy" id="60517"/>
    <lineage>
        <taxon>Eukaryota</taxon>
        <taxon>Metazoa</taxon>
        <taxon>Spiralia</taxon>
        <taxon>Lophotrochozoa</taxon>
        <taxon>Platyhelminthes</taxon>
        <taxon>Cestoda</taxon>
        <taxon>Eucestoda</taxon>
        <taxon>Cyclophyllidea</taxon>
        <taxon>Taeniidae</taxon>
        <taxon>Taenia</taxon>
    </lineage>
</organism>
<feature type="region of interest" description="Disordered" evidence="1">
    <location>
        <begin position="507"/>
        <end position="526"/>
    </location>
</feature>
<evidence type="ECO:0000313" key="4">
    <source>
        <dbReference type="Proteomes" id="UP000282613"/>
    </source>
</evidence>
<reference evidence="3 4" key="2">
    <citation type="submission" date="2018-11" db="EMBL/GenBank/DDBJ databases">
        <authorList>
            <consortium name="Pathogen Informatics"/>
        </authorList>
    </citation>
    <scope>NUCLEOTIDE SEQUENCE [LARGE SCALE GENOMIC DNA]</scope>
</reference>